<reference evidence="3 4" key="1">
    <citation type="submission" date="2020-05" db="EMBL/GenBank/DDBJ databases">
        <title>Draft genome sequence of Desulfovibrio psychrotolerans JS1T.</title>
        <authorList>
            <person name="Ueno A."/>
            <person name="Tamazawa S."/>
            <person name="Tamamura S."/>
            <person name="Murakami T."/>
            <person name="Kiyama T."/>
            <person name="Inomata H."/>
            <person name="Amano Y."/>
            <person name="Miyakawa K."/>
            <person name="Tamaki H."/>
            <person name="Naganuma T."/>
            <person name="Kaneko K."/>
        </authorList>
    </citation>
    <scope>NUCLEOTIDE SEQUENCE [LARGE SCALE GENOMIC DNA]</scope>
    <source>
        <strain evidence="3 4">JS1</strain>
    </source>
</reference>
<dbReference type="AlphaFoldDB" id="A0A7J0BXN7"/>
<name>A0A7J0BXN7_9BACT</name>
<organism evidence="3 4">
    <name type="scientific">Desulfovibrio psychrotolerans</name>
    <dbReference type="NCBI Taxonomy" id="415242"/>
    <lineage>
        <taxon>Bacteria</taxon>
        <taxon>Pseudomonadati</taxon>
        <taxon>Thermodesulfobacteriota</taxon>
        <taxon>Desulfovibrionia</taxon>
        <taxon>Desulfovibrionales</taxon>
        <taxon>Desulfovibrionaceae</taxon>
        <taxon>Desulfovibrio</taxon>
    </lineage>
</organism>
<dbReference type="Pfam" id="PF00497">
    <property type="entry name" value="SBP_bac_3"/>
    <property type="match status" value="1"/>
</dbReference>
<dbReference type="RefSeq" id="WP_174410555.1">
    <property type="nucleotide sequence ID" value="NZ_BLVP01000010.1"/>
</dbReference>
<keyword evidence="4" id="KW-1185">Reference proteome</keyword>
<protein>
    <submittedName>
        <fullName evidence="3">ABC transporter substrate-binding protein</fullName>
    </submittedName>
</protein>
<accession>A0A7J0BXN7</accession>
<keyword evidence="1" id="KW-0732">Signal</keyword>
<dbReference type="SMART" id="SM00062">
    <property type="entry name" value="PBPb"/>
    <property type="match status" value="1"/>
</dbReference>
<dbReference type="Proteomes" id="UP000503820">
    <property type="component" value="Unassembled WGS sequence"/>
</dbReference>
<sequence length="259" mass="29270">MIIWRIRYVAALLLGLLALAPPGFAGQKGMPHSLQVLTEELAPLNYTRQGEVRGVCAEVVREIIRRTRTHTPSGIRVLPWSRAYAKALATPNVALFSTVRSPEREDLFHWVGPIYTSHVVMFKRRGHPVHIASLEDARSLTVGVLQDYFEQQYLQQRGFTNLYIVPGAPEQMVHLLSKDRIDLWFQSWPTGTFAAARAGKAPDWLEVVLEVTDEQLYIAFSRDTDSKIIDEWTASLEAMKSDGSYDAIISRFESGLMAR</sequence>
<feature type="domain" description="Solute-binding protein family 3/N-terminal" evidence="2">
    <location>
        <begin position="33"/>
        <end position="256"/>
    </location>
</feature>
<dbReference type="InterPro" id="IPR001638">
    <property type="entry name" value="Solute-binding_3/MltF_N"/>
</dbReference>
<comment type="caution">
    <text evidence="3">The sequence shown here is derived from an EMBL/GenBank/DDBJ whole genome shotgun (WGS) entry which is preliminary data.</text>
</comment>
<feature type="signal peptide" evidence="1">
    <location>
        <begin position="1"/>
        <end position="25"/>
    </location>
</feature>
<dbReference type="PANTHER" id="PTHR38834:SF3">
    <property type="entry name" value="SOLUTE-BINDING PROTEIN FAMILY 3_N-TERMINAL DOMAIN-CONTAINING PROTEIN"/>
    <property type="match status" value="1"/>
</dbReference>
<proteinExistence type="predicted"/>
<dbReference type="PANTHER" id="PTHR38834">
    <property type="entry name" value="PERIPLASMIC SUBSTRATE BINDING PROTEIN FAMILY 3"/>
    <property type="match status" value="1"/>
</dbReference>
<evidence type="ECO:0000313" key="4">
    <source>
        <dbReference type="Proteomes" id="UP000503820"/>
    </source>
</evidence>
<dbReference type="SUPFAM" id="SSF53850">
    <property type="entry name" value="Periplasmic binding protein-like II"/>
    <property type="match status" value="1"/>
</dbReference>
<feature type="chain" id="PRO_5029626260" evidence="1">
    <location>
        <begin position="26"/>
        <end position="259"/>
    </location>
</feature>
<evidence type="ECO:0000256" key="1">
    <source>
        <dbReference type="SAM" id="SignalP"/>
    </source>
</evidence>
<evidence type="ECO:0000313" key="3">
    <source>
        <dbReference type="EMBL" id="GFM37941.1"/>
    </source>
</evidence>
<dbReference type="Gene3D" id="3.40.190.10">
    <property type="entry name" value="Periplasmic binding protein-like II"/>
    <property type="match status" value="2"/>
</dbReference>
<gene>
    <name evidence="3" type="ORF">DSM19430T_26250</name>
</gene>
<dbReference type="EMBL" id="BLVP01000010">
    <property type="protein sequence ID" value="GFM37941.1"/>
    <property type="molecule type" value="Genomic_DNA"/>
</dbReference>
<evidence type="ECO:0000259" key="2">
    <source>
        <dbReference type="SMART" id="SM00062"/>
    </source>
</evidence>